<accession>A0AA36HMU7</accession>
<dbReference type="Proteomes" id="UP001178507">
    <property type="component" value="Unassembled WGS sequence"/>
</dbReference>
<dbReference type="InterPro" id="IPR011990">
    <property type="entry name" value="TPR-like_helical_dom_sf"/>
</dbReference>
<dbReference type="InterPro" id="IPR050767">
    <property type="entry name" value="Sel1_AlgK"/>
</dbReference>
<dbReference type="SUPFAM" id="SSF68906">
    <property type="entry name" value="SAP domain"/>
    <property type="match status" value="1"/>
</dbReference>
<organism evidence="3 4">
    <name type="scientific">Effrenium voratum</name>
    <dbReference type="NCBI Taxonomy" id="2562239"/>
    <lineage>
        <taxon>Eukaryota</taxon>
        <taxon>Sar</taxon>
        <taxon>Alveolata</taxon>
        <taxon>Dinophyceae</taxon>
        <taxon>Suessiales</taxon>
        <taxon>Symbiodiniaceae</taxon>
        <taxon>Effrenium</taxon>
    </lineage>
</organism>
<protein>
    <submittedName>
        <fullName evidence="3">Uncharacterized protein</fullName>
    </submittedName>
</protein>
<name>A0AA36HMU7_9DINO</name>
<evidence type="ECO:0000313" key="4">
    <source>
        <dbReference type="Proteomes" id="UP001178507"/>
    </source>
</evidence>
<evidence type="ECO:0000256" key="1">
    <source>
        <dbReference type="ARBA" id="ARBA00038101"/>
    </source>
</evidence>
<dbReference type="EMBL" id="CAUJNA010000110">
    <property type="protein sequence ID" value="CAJ1372008.1"/>
    <property type="molecule type" value="Genomic_DNA"/>
</dbReference>
<dbReference type="PANTHER" id="PTHR11102:SF160">
    <property type="entry name" value="ERAD-ASSOCIATED E3 UBIQUITIN-PROTEIN LIGASE COMPONENT HRD3"/>
    <property type="match status" value="1"/>
</dbReference>
<feature type="compositionally biased region" description="Basic and acidic residues" evidence="2">
    <location>
        <begin position="622"/>
        <end position="637"/>
    </location>
</feature>
<reference evidence="3" key="1">
    <citation type="submission" date="2023-08" db="EMBL/GenBank/DDBJ databases">
        <authorList>
            <person name="Chen Y."/>
            <person name="Shah S."/>
            <person name="Dougan E. K."/>
            <person name="Thang M."/>
            <person name="Chan C."/>
        </authorList>
    </citation>
    <scope>NUCLEOTIDE SEQUENCE</scope>
</reference>
<comment type="similarity">
    <text evidence="1">Belongs to the sel-1 family.</text>
</comment>
<dbReference type="AlphaFoldDB" id="A0AA36HMU7"/>
<dbReference type="InterPro" id="IPR006597">
    <property type="entry name" value="Sel1-like"/>
</dbReference>
<dbReference type="PANTHER" id="PTHR11102">
    <property type="entry name" value="SEL-1-LIKE PROTEIN"/>
    <property type="match status" value="1"/>
</dbReference>
<dbReference type="Pfam" id="PF08238">
    <property type="entry name" value="Sel1"/>
    <property type="match status" value="4"/>
</dbReference>
<feature type="region of interest" description="Disordered" evidence="2">
    <location>
        <begin position="612"/>
        <end position="645"/>
    </location>
</feature>
<dbReference type="SMART" id="SM00671">
    <property type="entry name" value="SEL1"/>
    <property type="match status" value="4"/>
</dbReference>
<comment type="caution">
    <text evidence="3">The sequence shown here is derived from an EMBL/GenBank/DDBJ whole genome shotgun (WGS) entry which is preliminary data.</text>
</comment>
<dbReference type="InterPro" id="IPR036361">
    <property type="entry name" value="SAP_dom_sf"/>
</dbReference>
<keyword evidence="4" id="KW-1185">Reference proteome</keyword>
<dbReference type="SUPFAM" id="SSF81901">
    <property type="entry name" value="HCP-like"/>
    <property type="match status" value="2"/>
</dbReference>
<evidence type="ECO:0000256" key="2">
    <source>
        <dbReference type="SAM" id="MobiDB-lite"/>
    </source>
</evidence>
<dbReference type="Gene3D" id="1.25.40.10">
    <property type="entry name" value="Tetratricopeptide repeat domain"/>
    <property type="match status" value="2"/>
</dbReference>
<gene>
    <name evidence="3" type="ORF">EVOR1521_LOCUS2167</name>
</gene>
<evidence type="ECO:0000313" key="3">
    <source>
        <dbReference type="EMBL" id="CAJ1372008.1"/>
    </source>
</evidence>
<sequence length="645" mass="70056">MTWDISRASCTSITHSGPNSLMSGAKGRSKEPAAWPAIDQLAAVPVRPYVFSEAPSSIAAGSRFVLESRGAVPRPYAPGEAEFFVYPGLLTDNEASQLLSSCSQVLSEEIGSGRGREPDVDGRPAFAVEVARGGNFNKVPALRPLVESVLLPLVRQKLGAATLSSAFLRRFVPEERRFLALHREVRAWAVMSVALQDSSAYTGGLFVQGSGRALDRRFVQLERGGVCLFHHDLHHGVDVQEGSRFELVIHFKDSPQAVSEGTCPWFRKLAEAGDVSGLYGHALALARKGDFLGAKDFLDKACESDDGDALWTAAEWCWDPPLGSSLQESPSAALTLWRRAAELGHGRSRGRYGSVLMQGVPGHVQQDIWEGKRMLRLGFESDDPDATFHLGQALLQDGDRDGATKLMAACAKGHPRACFQVAEMHREGQLQFPQDLQQCLRCTKWAAHQGDPQALSNLGHLLINGVGVIKDEAKAVRLFRHSAKLGAPEGMLNYGLALLRGSGGVKVDYQEALEWAQQSAASGHSLAHQQLSMFFNAAKNPNPPARCAPSSIEELRSLGVRELQNLLRLEGIDFSDCVEKSDLIARAALRLPGVTEPWDAAPEHTLLLEPRRQRAAAAASPSKDEVPTPQASRKEVLPEVFELAD</sequence>
<proteinExistence type="inferred from homology"/>